<gene>
    <name evidence="4" type="ORF">LAMI_0A05622G</name>
</gene>
<evidence type="ECO:0000313" key="5">
    <source>
        <dbReference type="Proteomes" id="UP000191024"/>
    </source>
</evidence>
<dbReference type="InterPro" id="IPR003150">
    <property type="entry name" value="DNA-bd_RFX"/>
</dbReference>
<dbReference type="GO" id="GO:0000978">
    <property type="term" value="F:RNA polymerase II cis-regulatory region sequence-specific DNA binding"/>
    <property type="evidence" value="ECO:0007669"/>
    <property type="project" value="TreeGrafter"/>
</dbReference>
<dbReference type="GO" id="GO:0000981">
    <property type="term" value="F:DNA-binding transcription factor activity, RNA polymerase II-specific"/>
    <property type="evidence" value="ECO:0007669"/>
    <property type="project" value="TreeGrafter"/>
</dbReference>
<evidence type="ECO:0000259" key="3">
    <source>
        <dbReference type="PROSITE" id="PS51526"/>
    </source>
</evidence>
<proteinExistence type="predicted"/>
<name>A0A1G4IPT6_9SACH</name>
<dbReference type="InterPro" id="IPR039779">
    <property type="entry name" value="RFX-like"/>
</dbReference>
<accession>A0A1G4IPT6</accession>
<keyword evidence="1" id="KW-0238">DNA-binding</keyword>
<protein>
    <submittedName>
        <fullName evidence="4">LAMI_0A05622g1_1</fullName>
    </submittedName>
</protein>
<feature type="domain" description="RFX-type winged-helix" evidence="3">
    <location>
        <begin position="272"/>
        <end position="347"/>
    </location>
</feature>
<feature type="compositionally biased region" description="Basic and acidic residues" evidence="2">
    <location>
        <begin position="199"/>
        <end position="213"/>
    </location>
</feature>
<sequence>MSGANEAANGDRWASPVGNVGTFLNGPVLGSGNVTGRNGIQTPLQGGGPIQVGPGRLPGRSESVPPVGMNNGIGMGQQTHMAWPAAAVAQQQQQQQRAYASHFLPHATHASHASHHAGATKQQFGYQQPFSPLASGYLPSPIPQGGGSEKPVDGNQGRGFGIHLQQPVPQHVLTTQQMPFHPQVYSISPQPVNDNKRRRTDDVGSEAPERKATQEGTLKMLAAKHKARPLSEYAAVVRQAEVSVLNMDPSMHTKTDIQAAEQNRERERQVYALIWLMNTCVPEKDSFVPRGRIFAQYAANCAHNNLKPLSQASLGKLIRTLFPDLTTRRLGMRGQSKYHYCGLNLLSASKASTPTPSETPDVLKSDNAFASIANQTLPPVHSNTPVSLLKWTDIFEKDELRLAAKAEPFPGPDMSINIPAIQPFLPPHTDLDIASSLESLYRVHCNTILESINFKKFELLPSTLESFSSASISPQMYNLFISESLYEWIYEADAVTYKAIAAILTKFVFDFKNISPAVLTKLQELSKTYPKMVSDANMDLPVPVVLKKVQLAERFANLAARVTRLIRAAEAVSLIFADPSKTYQMNHEWKKIVDLPSLCRTEIKCCAENDESLTQISEFISSQIDELFSETVFSENSQPFIKFGGNVVEHLSSYKEIPTRLLLMIVGSFGSSIVRELAIAGSESVASWLSFKTFLDEWLIWHAELGQMLES</sequence>
<dbReference type="Proteomes" id="UP000191024">
    <property type="component" value="Chromosome A"/>
</dbReference>
<dbReference type="PANTHER" id="PTHR12619">
    <property type="entry name" value="RFX TRANSCRIPTION FACTOR FAMILY"/>
    <property type="match status" value="1"/>
</dbReference>
<evidence type="ECO:0000313" key="4">
    <source>
        <dbReference type="EMBL" id="SCU78719.1"/>
    </source>
</evidence>
<dbReference type="Gene3D" id="1.10.10.10">
    <property type="entry name" value="Winged helix-like DNA-binding domain superfamily/Winged helix DNA-binding domain"/>
    <property type="match status" value="1"/>
</dbReference>
<keyword evidence="5" id="KW-1185">Reference proteome</keyword>
<dbReference type="Pfam" id="PF25340">
    <property type="entry name" value="BCD_RFX"/>
    <property type="match status" value="1"/>
</dbReference>
<dbReference type="PANTHER" id="PTHR12619:SF5">
    <property type="entry name" value="TRANSCRIPTION FACTOR RFX4"/>
    <property type="match status" value="1"/>
</dbReference>
<evidence type="ECO:0000256" key="2">
    <source>
        <dbReference type="SAM" id="MobiDB-lite"/>
    </source>
</evidence>
<dbReference type="EMBL" id="LT598462">
    <property type="protein sequence ID" value="SCU78719.1"/>
    <property type="molecule type" value="Genomic_DNA"/>
</dbReference>
<evidence type="ECO:0000256" key="1">
    <source>
        <dbReference type="ARBA" id="ARBA00023125"/>
    </source>
</evidence>
<dbReference type="Pfam" id="PF02257">
    <property type="entry name" value="RFX_DNA_binding"/>
    <property type="match status" value="1"/>
</dbReference>
<dbReference type="PROSITE" id="PS51526">
    <property type="entry name" value="RFX_DBD"/>
    <property type="match status" value="1"/>
</dbReference>
<dbReference type="SUPFAM" id="SSF46785">
    <property type="entry name" value="Winged helix' DNA-binding domain"/>
    <property type="match status" value="1"/>
</dbReference>
<reference evidence="4 5" key="1">
    <citation type="submission" date="2016-03" db="EMBL/GenBank/DDBJ databases">
        <authorList>
            <person name="Devillers H."/>
        </authorList>
    </citation>
    <scope>NUCLEOTIDE SEQUENCE [LARGE SCALE GENOMIC DNA]</scope>
    <source>
        <strain evidence="4">CBS 11717</strain>
    </source>
</reference>
<dbReference type="InterPro" id="IPR057321">
    <property type="entry name" value="RFX1-4/6/8-like_BCD"/>
</dbReference>
<feature type="region of interest" description="Disordered" evidence="2">
    <location>
        <begin position="130"/>
        <end position="162"/>
    </location>
</feature>
<dbReference type="InterPro" id="IPR036390">
    <property type="entry name" value="WH_DNA-bd_sf"/>
</dbReference>
<dbReference type="InterPro" id="IPR036388">
    <property type="entry name" value="WH-like_DNA-bd_sf"/>
</dbReference>
<organism evidence="4 5">
    <name type="scientific">Lachancea mirantina</name>
    <dbReference type="NCBI Taxonomy" id="1230905"/>
    <lineage>
        <taxon>Eukaryota</taxon>
        <taxon>Fungi</taxon>
        <taxon>Dikarya</taxon>
        <taxon>Ascomycota</taxon>
        <taxon>Saccharomycotina</taxon>
        <taxon>Saccharomycetes</taxon>
        <taxon>Saccharomycetales</taxon>
        <taxon>Saccharomycetaceae</taxon>
        <taxon>Lachancea</taxon>
    </lineage>
</organism>
<dbReference type="AlphaFoldDB" id="A0A1G4IPT6"/>
<feature type="region of interest" description="Disordered" evidence="2">
    <location>
        <begin position="184"/>
        <end position="215"/>
    </location>
</feature>
<dbReference type="STRING" id="1230905.A0A1G4IPT6"/>
<dbReference type="OrthoDB" id="10056949at2759"/>